<sequence length="346" mass="36781">MSERPLIWIDEAMRAHDPNSGRPHSHHPERPERLQALLELLNEPAIHTAIQRRSPSPVDPAALLRVHTKAHVERLLALAGQHAALDPDTRVSTGSVHAAQLAAGSLLEAVDAVCAEQAPSRRAMCLVRPPGHHAEPDRAMGFCLFDNIALAAEAARASGKSARTLIIDWDVHHGNGTASAFYERDDVLCFDLHQHPLFPGSGTLAERGRGAGEGFTVNAPLPAGLGDADYLAIVDRMLPALAARFQPELVLVSAGFDAHADDPLGSMELSAAGFAQLCARARGIADQYAGGRLILALEGGYDLAALRDSVRACIEVLAGGEPARVTGQAHPQTRALINELARVAQI</sequence>
<organism evidence="3 4">
    <name type="scientific">Enhygromyxa salina</name>
    <dbReference type="NCBI Taxonomy" id="215803"/>
    <lineage>
        <taxon>Bacteria</taxon>
        <taxon>Pseudomonadati</taxon>
        <taxon>Myxococcota</taxon>
        <taxon>Polyangia</taxon>
        <taxon>Nannocystales</taxon>
        <taxon>Nannocystaceae</taxon>
        <taxon>Enhygromyxa</taxon>
    </lineage>
</organism>
<dbReference type="Pfam" id="PF00850">
    <property type="entry name" value="Hist_deacetyl"/>
    <property type="match status" value="1"/>
</dbReference>
<proteinExistence type="inferred from homology"/>
<dbReference type="InterPro" id="IPR023801">
    <property type="entry name" value="His_deacetylse_dom"/>
</dbReference>
<dbReference type="SUPFAM" id="SSF52768">
    <property type="entry name" value="Arginase/deacetylase"/>
    <property type="match status" value="1"/>
</dbReference>
<dbReference type="PRINTS" id="PR01270">
    <property type="entry name" value="HDASUPER"/>
</dbReference>
<dbReference type="RefSeq" id="WP_052555355.1">
    <property type="nucleotide sequence ID" value="NZ_JMCC02000090.1"/>
</dbReference>
<evidence type="ECO:0000313" key="3">
    <source>
        <dbReference type="EMBL" id="KIG13688.1"/>
    </source>
</evidence>
<comment type="caution">
    <text evidence="3">The sequence shown here is derived from an EMBL/GenBank/DDBJ whole genome shotgun (WGS) entry which is preliminary data.</text>
</comment>
<protein>
    <submittedName>
        <fullName evidence="3">Acetylspermidine deacetylase</fullName>
    </submittedName>
</protein>
<dbReference type="GO" id="GO:0040029">
    <property type="term" value="P:epigenetic regulation of gene expression"/>
    <property type="evidence" value="ECO:0007669"/>
    <property type="project" value="TreeGrafter"/>
</dbReference>
<name>A0A0C1ZRP9_9BACT</name>
<dbReference type="GO" id="GO:0004407">
    <property type="term" value="F:histone deacetylase activity"/>
    <property type="evidence" value="ECO:0007669"/>
    <property type="project" value="TreeGrafter"/>
</dbReference>
<evidence type="ECO:0000259" key="2">
    <source>
        <dbReference type="Pfam" id="PF00850"/>
    </source>
</evidence>
<gene>
    <name evidence="3" type="ORF">DB30_07896</name>
</gene>
<dbReference type="EMBL" id="JMCC02000090">
    <property type="protein sequence ID" value="KIG13688.1"/>
    <property type="molecule type" value="Genomic_DNA"/>
</dbReference>
<dbReference type="CDD" id="cd09992">
    <property type="entry name" value="HDAC_classII"/>
    <property type="match status" value="1"/>
</dbReference>
<dbReference type="AlphaFoldDB" id="A0A0C1ZRP9"/>
<dbReference type="InterPro" id="IPR037138">
    <property type="entry name" value="His_deacetylse_dom_sf"/>
</dbReference>
<dbReference type="PANTHER" id="PTHR10625:SF10">
    <property type="entry name" value="HISTONE DEACETYLASE HDAC1"/>
    <property type="match status" value="1"/>
</dbReference>
<dbReference type="InterPro" id="IPR000286">
    <property type="entry name" value="HDACs"/>
</dbReference>
<accession>A0A0C1ZRP9</accession>
<evidence type="ECO:0000256" key="1">
    <source>
        <dbReference type="ARBA" id="ARBA00005947"/>
    </source>
</evidence>
<dbReference type="InterPro" id="IPR023696">
    <property type="entry name" value="Ureohydrolase_dom_sf"/>
</dbReference>
<reference evidence="3 4" key="1">
    <citation type="submission" date="2014-12" db="EMBL/GenBank/DDBJ databases">
        <title>Genome assembly of Enhygromyxa salina DSM 15201.</title>
        <authorList>
            <person name="Sharma G."/>
            <person name="Subramanian S."/>
        </authorList>
    </citation>
    <scope>NUCLEOTIDE SEQUENCE [LARGE SCALE GENOMIC DNA]</scope>
    <source>
        <strain evidence="3 4">DSM 15201</strain>
    </source>
</reference>
<dbReference type="Gene3D" id="3.40.800.20">
    <property type="entry name" value="Histone deacetylase domain"/>
    <property type="match status" value="1"/>
</dbReference>
<dbReference type="Proteomes" id="UP000031599">
    <property type="component" value="Unassembled WGS sequence"/>
</dbReference>
<feature type="domain" description="Histone deacetylase" evidence="2">
    <location>
        <begin position="27"/>
        <end position="317"/>
    </location>
</feature>
<comment type="similarity">
    <text evidence="1">Belongs to the histone deacetylase family.</text>
</comment>
<dbReference type="PANTHER" id="PTHR10625">
    <property type="entry name" value="HISTONE DEACETYLASE HDAC1-RELATED"/>
    <property type="match status" value="1"/>
</dbReference>
<evidence type="ECO:0000313" key="4">
    <source>
        <dbReference type="Proteomes" id="UP000031599"/>
    </source>
</evidence>